<feature type="chain" id="PRO_5045420969" evidence="5">
    <location>
        <begin position="21"/>
        <end position="649"/>
    </location>
</feature>
<dbReference type="InterPro" id="IPR036737">
    <property type="entry name" value="OmpA-like_sf"/>
</dbReference>
<dbReference type="InterPro" id="IPR011659">
    <property type="entry name" value="WD40"/>
</dbReference>
<gene>
    <name evidence="7" type="ORF">E6A44_009975</name>
</gene>
<dbReference type="InterPro" id="IPR006665">
    <property type="entry name" value="OmpA-like"/>
</dbReference>
<dbReference type="SUPFAM" id="SSF48452">
    <property type="entry name" value="TPR-like"/>
    <property type="match status" value="1"/>
</dbReference>
<protein>
    <submittedName>
        <fullName evidence="7">OmpA family protein</fullName>
    </submittedName>
</protein>
<dbReference type="InterPro" id="IPR008969">
    <property type="entry name" value="CarboxyPept-like_regulatory"/>
</dbReference>
<organism evidence="7 8">
    <name type="scientific">Pedobacter ureilyticus</name>
    <dbReference type="NCBI Taxonomy" id="1393051"/>
    <lineage>
        <taxon>Bacteria</taxon>
        <taxon>Pseudomonadati</taxon>
        <taxon>Bacteroidota</taxon>
        <taxon>Sphingobacteriia</taxon>
        <taxon>Sphingobacteriales</taxon>
        <taxon>Sphingobacteriaceae</taxon>
        <taxon>Pedobacter</taxon>
    </lineage>
</organism>
<dbReference type="InterPro" id="IPR006664">
    <property type="entry name" value="OMP_bac"/>
</dbReference>
<dbReference type="InterPro" id="IPR011990">
    <property type="entry name" value="TPR-like_helical_dom_sf"/>
</dbReference>
<dbReference type="Pfam" id="PF00691">
    <property type="entry name" value="OmpA"/>
    <property type="match status" value="1"/>
</dbReference>
<keyword evidence="5" id="KW-0732">Signal</keyword>
<evidence type="ECO:0000313" key="8">
    <source>
        <dbReference type="Proteomes" id="UP001517247"/>
    </source>
</evidence>
<dbReference type="Pfam" id="PF07676">
    <property type="entry name" value="PD40"/>
    <property type="match status" value="2"/>
</dbReference>
<dbReference type="SUPFAM" id="SSF49464">
    <property type="entry name" value="Carboxypeptidase regulatory domain-like"/>
    <property type="match status" value="1"/>
</dbReference>
<evidence type="ECO:0000256" key="5">
    <source>
        <dbReference type="SAM" id="SignalP"/>
    </source>
</evidence>
<dbReference type="EMBL" id="SSHJ02000006">
    <property type="protein sequence ID" value="MFN0255899.1"/>
    <property type="molecule type" value="Genomic_DNA"/>
</dbReference>
<dbReference type="Gene3D" id="1.25.40.10">
    <property type="entry name" value="Tetratricopeptide repeat domain"/>
    <property type="match status" value="1"/>
</dbReference>
<keyword evidence="3" id="KW-0998">Cell outer membrane</keyword>
<evidence type="ECO:0000259" key="6">
    <source>
        <dbReference type="PROSITE" id="PS51123"/>
    </source>
</evidence>
<dbReference type="Gene3D" id="2.120.10.30">
    <property type="entry name" value="TolB, C-terminal domain"/>
    <property type="match status" value="1"/>
</dbReference>
<keyword evidence="2 4" id="KW-0472">Membrane</keyword>
<dbReference type="PRINTS" id="PR01021">
    <property type="entry name" value="OMPADOMAIN"/>
</dbReference>
<dbReference type="InterPro" id="IPR050330">
    <property type="entry name" value="Bact_OuterMem_StrucFunc"/>
</dbReference>
<comment type="caution">
    <text evidence="7">The sequence shown here is derived from an EMBL/GenBank/DDBJ whole genome shotgun (WGS) entry which is preliminary data.</text>
</comment>
<evidence type="ECO:0000256" key="3">
    <source>
        <dbReference type="ARBA" id="ARBA00023237"/>
    </source>
</evidence>
<keyword evidence="8" id="KW-1185">Reference proteome</keyword>
<dbReference type="CDD" id="cd07185">
    <property type="entry name" value="OmpA_C-like"/>
    <property type="match status" value="1"/>
</dbReference>
<evidence type="ECO:0000313" key="7">
    <source>
        <dbReference type="EMBL" id="MFN0255899.1"/>
    </source>
</evidence>
<dbReference type="SUPFAM" id="SSF82171">
    <property type="entry name" value="DPP6 N-terminal domain-like"/>
    <property type="match status" value="1"/>
</dbReference>
<dbReference type="InterPro" id="IPR011042">
    <property type="entry name" value="6-blade_b-propeller_TolB-like"/>
</dbReference>
<reference evidence="7 8" key="1">
    <citation type="submission" date="2024-12" db="EMBL/GenBank/DDBJ databases">
        <authorList>
            <person name="Hu S."/>
        </authorList>
    </citation>
    <scope>NUCLEOTIDE SEQUENCE [LARGE SCALE GENOMIC DNA]</scope>
    <source>
        <strain evidence="7 8">THG-T11</strain>
    </source>
</reference>
<dbReference type="Proteomes" id="UP001517247">
    <property type="component" value="Unassembled WGS sequence"/>
</dbReference>
<name>A0ABW9J5V9_9SPHI</name>
<dbReference type="SUPFAM" id="SSF103088">
    <property type="entry name" value="OmpA-like"/>
    <property type="match status" value="1"/>
</dbReference>
<sequence>MRKTLLGLYLLISSVMVSQAQNLITKADKEFELFNYVKAIKLYEEAYQKKETYYAAQRLASAYTLIKDYKQAESWSAIAAKTPGSKAVDTLNYAKALQNNAKYSEAKVQYQNYLRSNSQVNLVQQNIWLASCDSAMYWMKNPRKVEITNEKTLNSNKYDWAPVTYGNGVVFTSDRKDVAALNVKKSKPFLKFDGTEWPDKEVYGWTGNAYLRLYFKANNADSISLFPIAAGTDYHIGAASFSADGNNVFFTLTKIPKKLKTVKGKPGTIHVELYSSAKNSDGTWGKPVAFAYNNANSYSIGDPFLTADGKTLYFVSDMPGGLGGTDIYRSDLASDNTWTKPVNLAEINTQGNERSPVLSAKGDFYFATDGRVGMGDLDVFKSRMINGKVEQIQNLGYPFNSPQDDFGFSLDDKGTLLYLSSNREDGLGEDDIYRLKAEQKTTMMLTGRILNRKTNLPVENATAVLSKVGGGILKFETGKDGKFMMDISPETDYTVAGIKTGYLSEVNSLTTKGVKNPIIEQDLYVDVIELNKAIRIENIYYDFDKWNIRPDAAVELDKLVKILKDNPTIWIELGSHTDSRGKDAYNLNLSQKRAVSAVDYIVSRGIDKRRITARGYGETQLLNRCANGVECSVEEHQLNRRTEFKILKF</sequence>
<dbReference type="PROSITE" id="PS51123">
    <property type="entry name" value="OMPA_2"/>
    <property type="match status" value="1"/>
</dbReference>
<dbReference type="PANTHER" id="PTHR30329">
    <property type="entry name" value="STATOR ELEMENT OF FLAGELLAR MOTOR COMPLEX"/>
    <property type="match status" value="1"/>
</dbReference>
<dbReference type="Gene3D" id="3.30.1330.60">
    <property type="entry name" value="OmpA-like domain"/>
    <property type="match status" value="1"/>
</dbReference>
<feature type="domain" description="OmpA-like" evidence="6">
    <location>
        <begin position="528"/>
        <end position="649"/>
    </location>
</feature>
<accession>A0ABW9J5V9</accession>
<proteinExistence type="predicted"/>
<comment type="subcellular location">
    <subcellularLocation>
        <location evidence="1">Cell outer membrane</location>
    </subcellularLocation>
</comment>
<dbReference type="CDD" id="cd15482">
    <property type="entry name" value="Sialidase_non-viral"/>
    <property type="match status" value="1"/>
</dbReference>
<feature type="signal peptide" evidence="5">
    <location>
        <begin position="1"/>
        <end position="20"/>
    </location>
</feature>
<evidence type="ECO:0000256" key="2">
    <source>
        <dbReference type="ARBA" id="ARBA00023136"/>
    </source>
</evidence>
<dbReference type="PANTHER" id="PTHR30329:SF21">
    <property type="entry name" value="LIPOPROTEIN YIAD-RELATED"/>
    <property type="match status" value="1"/>
</dbReference>
<evidence type="ECO:0000256" key="1">
    <source>
        <dbReference type="ARBA" id="ARBA00004442"/>
    </source>
</evidence>
<evidence type="ECO:0000256" key="4">
    <source>
        <dbReference type="PROSITE-ProRule" id="PRU00473"/>
    </source>
</evidence>
<dbReference type="RefSeq" id="WP_138723013.1">
    <property type="nucleotide sequence ID" value="NZ_SSHJ02000006.1"/>
</dbReference>